<dbReference type="FunFam" id="2.60.120.260:FF:000012">
    <property type="entry name" value="F-box only protein 2"/>
    <property type="match status" value="1"/>
</dbReference>
<evidence type="ECO:0000256" key="1">
    <source>
        <dbReference type="ARBA" id="ARBA00022786"/>
    </source>
</evidence>
<gene>
    <name evidence="4" type="primary">FBXO27</name>
</gene>
<dbReference type="AlphaFoldDB" id="A0A670JDG3"/>
<dbReference type="SUPFAM" id="SSF49785">
    <property type="entry name" value="Galactose-binding domain-like"/>
    <property type="match status" value="1"/>
</dbReference>
<keyword evidence="1" id="KW-0833">Ubl conjugation pathway</keyword>
<accession>A0A670JDG3</accession>
<dbReference type="SMART" id="SM00256">
    <property type="entry name" value="FBOX"/>
    <property type="match status" value="1"/>
</dbReference>
<proteinExistence type="predicted"/>
<dbReference type="InterPro" id="IPR008979">
    <property type="entry name" value="Galactose-bd-like_sf"/>
</dbReference>
<dbReference type="Gene3D" id="2.60.120.260">
    <property type="entry name" value="Galactose-binding domain-like"/>
    <property type="match status" value="1"/>
</dbReference>
<dbReference type="FunFam" id="1.20.1280.50:FF:000002">
    <property type="entry name" value="F-box only protein 44"/>
    <property type="match status" value="1"/>
</dbReference>
<keyword evidence="5" id="KW-1185">Reference proteome</keyword>
<dbReference type="InterPro" id="IPR007397">
    <property type="entry name" value="F-box-assoc_dom"/>
</dbReference>
<evidence type="ECO:0000259" key="2">
    <source>
        <dbReference type="PROSITE" id="PS50181"/>
    </source>
</evidence>
<dbReference type="Pfam" id="PF00646">
    <property type="entry name" value="F-box"/>
    <property type="match status" value="1"/>
</dbReference>
<reference evidence="4 5" key="1">
    <citation type="journal article" date="2019" name="Proc. Natl. Acad. Sci. U.S.A.">
        <title>Regulatory changes in pterin and carotenoid genes underlie balanced color polymorphisms in the wall lizard.</title>
        <authorList>
            <person name="Andrade P."/>
            <person name="Pinho C."/>
            <person name="Perez I de Lanuza G."/>
            <person name="Afonso S."/>
            <person name="Brejcha J."/>
            <person name="Rubin C.J."/>
            <person name="Wallerman O."/>
            <person name="Pereira P."/>
            <person name="Sabatino S.J."/>
            <person name="Bellati A."/>
            <person name="Pellitteri-Rosa D."/>
            <person name="Bosakova Z."/>
            <person name="Bunikis I."/>
            <person name="Carretero M.A."/>
            <person name="Feiner N."/>
            <person name="Marsik P."/>
            <person name="Pauperio F."/>
            <person name="Salvi D."/>
            <person name="Soler L."/>
            <person name="While G.M."/>
            <person name="Uller T."/>
            <person name="Font E."/>
            <person name="Andersson L."/>
            <person name="Carneiro M."/>
        </authorList>
    </citation>
    <scope>NUCLEOTIDE SEQUENCE</scope>
</reference>
<dbReference type="Proteomes" id="UP000472272">
    <property type="component" value="Chromosome 8"/>
</dbReference>
<evidence type="ECO:0000313" key="5">
    <source>
        <dbReference type="Proteomes" id="UP000472272"/>
    </source>
</evidence>
<dbReference type="PANTHER" id="PTHR12125:SF9">
    <property type="entry name" value="F-BOX ONLY PROTEIN 27"/>
    <property type="match status" value="1"/>
</dbReference>
<dbReference type="GO" id="GO:0061630">
    <property type="term" value="F:ubiquitin protein ligase activity"/>
    <property type="evidence" value="ECO:0007669"/>
    <property type="project" value="TreeGrafter"/>
</dbReference>
<feature type="domain" description="FBA" evidence="3">
    <location>
        <begin position="91"/>
        <end position="267"/>
    </location>
</feature>
<dbReference type="Pfam" id="PF04300">
    <property type="entry name" value="FBA"/>
    <property type="match status" value="1"/>
</dbReference>
<protein>
    <submittedName>
        <fullName evidence="4">F-box protein 27</fullName>
    </submittedName>
</protein>
<dbReference type="Gene3D" id="1.20.1280.50">
    <property type="match status" value="1"/>
</dbReference>
<evidence type="ECO:0000313" key="4">
    <source>
        <dbReference type="Ensembl" id="ENSPMRP00000022215.1"/>
    </source>
</evidence>
<dbReference type="InterPro" id="IPR036047">
    <property type="entry name" value="F-box-like_dom_sf"/>
</dbReference>
<organism evidence="4 5">
    <name type="scientific">Podarcis muralis</name>
    <name type="common">Wall lizard</name>
    <name type="synonym">Lacerta muralis</name>
    <dbReference type="NCBI Taxonomy" id="64176"/>
    <lineage>
        <taxon>Eukaryota</taxon>
        <taxon>Metazoa</taxon>
        <taxon>Chordata</taxon>
        <taxon>Craniata</taxon>
        <taxon>Vertebrata</taxon>
        <taxon>Euteleostomi</taxon>
        <taxon>Lepidosauria</taxon>
        <taxon>Squamata</taxon>
        <taxon>Bifurcata</taxon>
        <taxon>Unidentata</taxon>
        <taxon>Episquamata</taxon>
        <taxon>Laterata</taxon>
        <taxon>Lacertibaenia</taxon>
        <taxon>Lacertidae</taxon>
        <taxon>Podarcis</taxon>
    </lineage>
</organism>
<dbReference type="GO" id="GO:0036503">
    <property type="term" value="P:ERAD pathway"/>
    <property type="evidence" value="ECO:0007669"/>
    <property type="project" value="TreeGrafter"/>
</dbReference>
<dbReference type="OMA" id="TCFASSY"/>
<reference evidence="4" key="3">
    <citation type="submission" date="2025-09" db="UniProtKB">
        <authorList>
            <consortium name="Ensembl"/>
        </authorList>
    </citation>
    <scope>IDENTIFICATION</scope>
</reference>
<dbReference type="SUPFAM" id="SSF81383">
    <property type="entry name" value="F-box domain"/>
    <property type="match status" value="1"/>
</dbReference>
<evidence type="ECO:0000259" key="3">
    <source>
        <dbReference type="PROSITE" id="PS51114"/>
    </source>
</evidence>
<reference evidence="4" key="2">
    <citation type="submission" date="2025-08" db="UniProtKB">
        <authorList>
            <consortium name="Ensembl"/>
        </authorList>
    </citation>
    <scope>IDENTIFICATION</scope>
</reference>
<dbReference type="InterPro" id="IPR039752">
    <property type="entry name" value="F-box_only"/>
</dbReference>
<dbReference type="GeneTree" id="ENSGT00940000161841"/>
<dbReference type="GO" id="GO:0019005">
    <property type="term" value="C:SCF ubiquitin ligase complex"/>
    <property type="evidence" value="ECO:0007669"/>
    <property type="project" value="Ensembl"/>
</dbReference>
<name>A0A670JDG3_PODMU</name>
<dbReference type="Ensembl" id="ENSPMRT00000023596.1">
    <property type="protein sequence ID" value="ENSPMRP00000022215.1"/>
    <property type="gene ID" value="ENSPMRG00000014454.1"/>
</dbReference>
<dbReference type="PROSITE" id="PS51114">
    <property type="entry name" value="FBA"/>
    <property type="match status" value="1"/>
</dbReference>
<dbReference type="InterPro" id="IPR001810">
    <property type="entry name" value="F-box_dom"/>
</dbReference>
<dbReference type="PANTHER" id="PTHR12125">
    <property type="entry name" value="F-BOX ONLY PROTEIN 6-LIKE PROTEIN"/>
    <property type="match status" value="1"/>
</dbReference>
<dbReference type="GO" id="GO:0005737">
    <property type="term" value="C:cytoplasm"/>
    <property type="evidence" value="ECO:0007669"/>
    <property type="project" value="TreeGrafter"/>
</dbReference>
<dbReference type="GO" id="GO:0006516">
    <property type="term" value="P:glycoprotein catabolic process"/>
    <property type="evidence" value="ECO:0007669"/>
    <property type="project" value="TreeGrafter"/>
</dbReference>
<dbReference type="PROSITE" id="PS50181">
    <property type="entry name" value="FBOX"/>
    <property type="match status" value="1"/>
</dbReference>
<dbReference type="OrthoDB" id="1107553at2759"/>
<feature type="domain" description="F-box" evidence="2">
    <location>
        <begin position="19"/>
        <end position="66"/>
    </location>
</feature>
<sequence>MGLVKSKSTSTDGMEIQCLVDLNPLPEELLELILSWVPARTLVTRCRLVCCRWRDLIDRPTVWKLQWERDPRMHDAIEAAQQCPRMDCSRVGVLQPFGRNLIKNPCGTEQFQHWEIRHGGNGWRVEENRQHVEGAEAQTCFASSYMWCVKSQLIDLLKEGFPEELMDTCQPDVIICDWWGAREDCGCRYKIRVKLLAADWSVIAEFNANPEPIPQWNNAQYQKVSHVFRSYGPGVRYIQLWHKGVDTQFWEGHYGARITNTTVLVKLSPEPLRSPTRVFFSLPPKHIPPRSRSSRWRKILK</sequence>
<dbReference type="SMART" id="SM01198">
    <property type="entry name" value="FBA"/>
    <property type="match status" value="1"/>
</dbReference>
<dbReference type="GO" id="GO:0031146">
    <property type="term" value="P:SCF-dependent proteasomal ubiquitin-dependent protein catabolic process"/>
    <property type="evidence" value="ECO:0007669"/>
    <property type="project" value="TreeGrafter"/>
</dbReference>